<dbReference type="AlphaFoldDB" id="A0A090MEA4"/>
<protein>
    <submittedName>
        <fullName evidence="2">WGS project CBMG000000000 data, contig CS5907-c003865</fullName>
    </submittedName>
</protein>
<organism evidence="2">
    <name type="scientific">Fusarium acuminatum CS5907</name>
    <dbReference type="NCBI Taxonomy" id="1318461"/>
    <lineage>
        <taxon>Eukaryota</taxon>
        <taxon>Fungi</taxon>
        <taxon>Dikarya</taxon>
        <taxon>Ascomycota</taxon>
        <taxon>Pezizomycotina</taxon>
        <taxon>Sordariomycetes</taxon>
        <taxon>Hypocreomycetidae</taxon>
        <taxon>Hypocreales</taxon>
        <taxon>Nectriaceae</taxon>
        <taxon>Fusarium</taxon>
        <taxon>Fusarium tricinctum species complex</taxon>
    </lineage>
</organism>
<feature type="region of interest" description="Disordered" evidence="1">
    <location>
        <begin position="1"/>
        <end position="56"/>
    </location>
</feature>
<reference evidence="2" key="1">
    <citation type="submission" date="2013-05" db="EMBL/GenBank/DDBJ databases">
        <title>Draft genome sequences of six wheat associated Fusarium spp. isolates.</title>
        <authorList>
            <person name="Moolhuijzen P.M."/>
            <person name="Manners J.M."/>
            <person name="Wilcox S."/>
            <person name="Bellgard M.I."/>
            <person name="Gardiner D.M."/>
        </authorList>
    </citation>
    <scope>NUCLEOTIDE SEQUENCE</scope>
    <source>
        <strain evidence="2">CS5907</strain>
    </source>
</reference>
<sequence length="82" mass="8914">MGFDRTKNQSQDDRATAGSGFCHRHRSPPGPASSSAHVRAGAREQVNRNRIPTASTFDCPVLQGTLQPCSDRFLRGPSDECN</sequence>
<dbReference type="EMBL" id="CBMG010003825">
    <property type="protein sequence ID" value="CEG04020.1"/>
    <property type="molecule type" value="Genomic_DNA"/>
</dbReference>
<evidence type="ECO:0000256" key="1">
    <source>
        <dbReference type="SAM" id="MobiDB-lite"/>
    </source>
</evidence>
<feature type="compositionally biased region" description="Basic and acidic residues" evidence="1">
    <location>
        <begin position="1"/>
        <end position="15"/>
    </location>
</feature>
<gene>
    <name evidence="2" type="ORF">BN851_0151820</name>
</gene>
<accession>A0A090MEA4</accession>
<proteinExistence type="predicted"/>
<comment type="caution">
    <text evidence="2">The sequence shown here is derived from an EMBL/GenBank/DDBJ whole genome shotgun (WGS) entry which is preliminary data.</text>
</comment>
<name>A0A090MEA4_9HYPO</name>
<evidence type="ECO:0000313" key="2">
    <source>
        <dbReference type="EMBL" id="CEG04020.1"/>
    </source>
</evidence>